<dbReference type="STRING" id="391936.S7S_01155"/>
<accession>A0A0B4XIY3</accession>
<evidence type="ECO:0000313" key="2">
    <source>
        <dbReference type="EMBL" id="AJD46655.1"/>
    </source>
</evidence>
<feature type="region of interest" description="Disordered" evidence="1">
    <location>
        <begin position="1"/>
        <end position="20"/>
    </location>
</feature>
<dbReference type="EMBL" id="CP004387">
    <property type="protein sequence ID" value="AJD46655.1"/>
    <property type="molecule type" value="Genomic_DNA"/>
</dbReference>
<evidence type="ECO:0008006" key="4">
    <source>
        <dbReference type="Google" id="ProtNLM"/>
    </source>
</evidence>
<evidence type="ECO:0000256" key="1">
    <source>
        <dbReference type="SAM" id="MobiDB-lite"/>
    </source>
</evidence>
<dbReference type="KEGG" id="apac:S7S_01155"/>
<sequence length="66" mass="7539">MSQSTAAPKPRNESPRPRGLYRNVTVRDGRINSRTLLNEDGTLWIRHGDSFYQLRRTAAGKLILTK</sequence>
<organism evidence="2 3">
    <name type="scientific">Isoalcanivorax pacificus W11-5</name>
    <dbReference type="NCBI Taxonomy" id="391936"/>
    <lineage>
        <taxon>Bacteria</taxon>
        <taxon>Pseudomonadati</taxon>
        <taxon>Pseudomonadota</taxon>
        <taxon>Gammaproteobacteria</taxon>
        <taxon>Oceanospirillales</taxon>
        <taxon>Alcanivoracaceae</taxon>
        <taxon>Isoalcanivorax</taxon>
    </lineage>
</organism>
<dbReference type="RefSeq" id="WP_008736156.1">
    <property type="nucleotide sequence ID" value="NZ_CP004387.1"/>
</dbReference>
<evidence type="ECO:0000313" key="3">
    <source>
        <dbReference type="Proteomes" id="UP000006764"/>
    </source>
</evidence>
<dbReference type="AlphaFoldDB" id="A0A0B4XIY3"/>
<protein>
    <recommendedName>
        <fullName evidence="4">Hemin uptake protein HemP</fullName>
    </recommendedName>
</protein>
<keyword evidence="3" id="KW-1185">Reference proteome</keyword>
<name>A0A0B4XIY3_9GAMM</name>
<dbReference type="OrthoDB" id="6121157at2"/>
<dbReference type="Gene3D" id="2.10.70.10">
    <property type="entry name" value="Complement Module, domain 1"/>
    <property type="match status" value="1"/>
</dbReference>
<gene>
    <name evidence="2" type="ORF">S7S_01155</name>
</gene>
<dbReference type="InterPro" id="IPR019600">
    <property type="entry name" value="Hemin_uptake_protein_HemP"/>
</dbReference>
<dbReference type="HOGENOM" id="CLU_178563_1_1_6"/>
<dbReference type="Proteomes" id="UP000006764">
    <property type="component" value="Chromosome"/>
</dbReference>
<dbReference type="Pfam" id="PF10636">
    <property type="entry name" value="hemP"/>
    <property type="match status" value="1"/>
</dbReference>
<proteinExistence type="predicted"/>
<reference evidence="2 3" key="1">
    <citation type="journal article" date="2012" name="J. Bacteriol.">
        <title>Genome sequence of an alkane-degrading bacterium, Alcanivorax pacificus type strain W11-5, isolated from deep sea sediment.</title>
        <authorList>
            <person name="Lai Q."/>
            <person name="Shao Z."/>
        </authorList>
    </citation>
    <scope>NUCLEOTIDE SEQUENCE [LARGE SCALE GENOMIC DNA]</scope>
    <source>
        <strain evidence="2 3">W11-5</strain>
    </source>
</reference>